<comment type="caution">
    <text evidence="2">The sequence shown here is derived from an EMBL/GenBank/DDBJ whole genome shotgun (WGS) entry which is preliminary data.</text>
</comment>
<feature type="compositionally biased region" description="Pro residues" evidence="1">
    <location>
        <begin position="329"/>
        <end position="342"/>
    </location>
</feature>
<reference evidence="2" key="1">
    <citation type="submission" date="2023-10" db="EMBL/GenBank/DDBJ databases">
        <authorList>
            <person name="Chen Y."/>
            <person name="Shah S."/>
            <person name="Dougan E. K."/>
            <person name="Thang M."/>
            <person name="Chan C."/>
        </authorList>
    </citation>
    <scope>NUCLEOTIDE SEQUENCE [LARGE SCALE GENOMIC DNA]</scope>
</reference>
<feature type="region of interest" description="Disordered" evidence="1">
    <location>
        <begin position="318"/>
        <end position="342"/>
    </location>
</feature>
<sequence length="342" mass="37345">MRGLLSRIHVIPAGPGVTPVELRESASVAERVQEWEAQRSSADDARGDPGTLIELACGEEEGLIELREEDGADEQDRMLLQELEKYILEQVRPMRLDKERVKCPEELLDARELRDYRGLVAKILWAARQSRPDVSGSASMLSAECPQVKIASALMANKVARHLRCTASSCLTIWPLDLSAVTMGQWLWLVFRDALYGDVRGPEWWNSGTSCPFAVALVDECAIAEASEGVAVVDAKSLFDTLSKNCGGAKADRRNAIEMAIVRDSMTAEGTVVRWVPHCKMPADALTKVDPGRGNFALTDLMHKGMLALTDESGSLDERSLNLSLKSPSRPPGLPGPVPSDP</sequence>
<evidence type="ECO:0000256" key="1">
    <source>
        <dbReference type="SAM" id="MobiDB-lite"/>
    </source>
</evidence>
<gene>
    <name evidence="2" type="ORF">PCOR1329_LOCUS51558</name>
</gene>
<evidence type="ECO:0000313" key="3">
    <source>
        <dbReference type="Proteomes" id="UP001189429"/>
    </source>
</evidence>
<keyword evidence="3" id="KW-1185">Reference proteome</keyword>
<name>A0ABN9UVM5_9DINO</name>
<dbReference type="Proteomes" id="UP001189429">
    <property type="component" value="Unassembled WGS sequence"/>
</dbReference>
<feature type="non-terminal residue" evidence="2">
    <location>
        <position position="342"/>
    </location>
</feature>
<organism evidence="2 3">
    <name type="scientific">Prorocentrum cordatum</name>
    <dbReference type="NCBI Taxonomy" id="2364126"/>
    <lineage>
        <taxon>Eukaryota</taxon>
        <taxon>Sar</taxon>
        <taxon>Alveolata</taxon>
        <taxon>Dinophyceae</taxon>
        <taxon>Prorocentrales</taxon>
        <taxon>Prorocentraceae</taxon>
        <taxon>Prorocentrum</taxon>
    </lineage>
</organism>
<protein>
    <recommendedName>
        <fullName evidence="4">RNA-directed RNA polymerase</fullName>
    </recommendedName>
</protein>
<proteinExistence type="predicted"/>
<dbReference type="EMBL" id="CAUYUJ010016257">
    <property type="protein sequence ID" value="CAK0863383.1"/>
    <property type="molecule type" value="Genomic_DNA"/>
</dbReference>
<evidence type="ECO:0008006" key="4">
    <source>
        <dbReference type="Google" id="ProtNLM"/>
    </source>
</evidence>
<evidence type="ECO:0000313" key="2">
    <source>
        <dbReference type="EMBL" id="CAK0863383.1"/>
    </source>
</evidence>
<accession>A0ABN9UVM5</accession>